<dbReference type="STRING" id="1247936.BN2475_440056"/>
<evidence type="ECO:0000313" key="3">
    <source>
        <dbReference type="Proteomes" id="UP000187012"/>
    </source>
</evidence>
<protein>
    <submittedName>
        <fullName evidence="2">Uncharacterized protein</fullName>
    </submittedName>
</protein>
<feature type="region of interest" description="Disordered" evidence="1">
    <location>
        <begin position="1"/>
        <end position="26"/>
    </location>
</feature>
<sequence>MHGSPTIAAVSPGARSCTRNAATPQPGRTRYRLRWQMALFERQAGQSYLPRAGYTDHHRKECPYGLEDHCLDLHWLLGLRAAVPKCCHRRERWRLRNRSEEMYGVRRTVR</sequence>
<gene>
    <name evidence="2" type="ORF">BN2475_440056</name>
</gene>
<name>A0A1N7S8H2_9BURK</name>
<accession>A0A1N7S8H2</accession>
<evidence type="ECO:0000256" key="1">
    <source>
        <dbReference type="SAM" id="MobiDB-lite"/>
    </source>
</evidence>
<keyword evidence="3" id="KW-1185">Reference proteome</keyword>
<dbReference type="Proteomes" id="UP000187012">
    <property type="component" value="Unassembled WGS sequence"/>
</dbReference>
<organism evidence="2 3">
    <name type="scientific">Paraburkholderia ribeironis</name>
    <dbReference type="NCBI Taxonomy" id="1247936"/>
    <lineage>
        <taxon>Bacteria</taxon>
        <taxon>Pseudomonadati</taxon>
        <taxon>Pseudomonadota</taxon>
        <taxon>Betaproteobacteria</taxon>
        <taxon>Burkholderiales</taxon>
        <taxon>Burkholderiaceae</taxon>
        <taxon>Paraburkholderia</taxon>
    </lineage>
</organism>
<dbReference type="EMBL" id="CYGX02000044">
    <property type="protein sequence ID" value="SIT43620.1"/>
    <property type="molecule type" value="Genomic_DNA"/>
</dbReference>
<dbReference type="AlphaFoldDB" id="A0A1N7S8H2"/>
<evidence type="ECO:0000313" key="2">
    <source>
        <dbReference type="EMBL" id="SIT43620.1"/>
    </source>
</evidence>
<reference evidence="2 3" key="1">
    <citation type="submission" date="2016-12" db="EMBL/GenBank/DDBJ databases">
        <authorList>
            <person name="Song W.-J."/>
            <person name="Kurnit D.M."/>
        </authorList>
    </citation>
    <scope>NUCLEOTIDE SEQUENCE [LARGE SCALE GENOMIC DNA]</scope>
    <source>
        <strain evidence="2 3">STM7296</strain>
    </source>
</reference>
<proteinExistence type="predicted"/>